<feature type="compositionally biased region" description="Low complexity" evidence="2">
    <location>
        <begin position="201"/>
        <end position="210"/>
    </location>
</feature>
<dbReference type="InterPro" id="IPR036397">
    <property type="entry name" value="RNaseH_sf"/>
</dbReference>
<evidence type="ECO:0000313" key="5">
    <source>
        <dbReference type="EMBL" id="BBN68012.1"/>
    </source>
</evidence>
<dbReference type="EMBL" id="AP020591">
    <property type="protein sequence ID" value="BBN68012.1"/>
    <property type="molecule type" value="Genomic_DNA"/>
</dbReference>
<dbReference type="Pfam" id="PF25597">
    <property type="entry name" value="SH3_retrovirus"/>
    <property type="match status" value="1"/>
</dbReference>
<dbReference type="PANTHER" id="PTHR11439">
    <property type="entry name" value="GAG-POL-RELATED RETROTRANSPOSON"/>
    <property type="match status" value="1"/>
</dbReference>
<dbReference type="CDD" id="cd09272">
    <property type="entry name" value="RNase_HI_RT_Ty1"/>
    <property type="match status" value="1"/>
</dbReference>
<keyword evidence="1" id="KW-0479">Metal-binding</keyword>
<gene>
    <name evidence="5" type="ORF">Prudu_254S000200</name>
</gene>
<feature type="domain" description="Integrase catalytic" evidence="4">
    <location>
        <begin position="378"/>
        <end position="497"/>
    </location>
</feature>
<dbReference type="InterPro" id="IPR013103">
    <property type="entry name" value="RVT_2"/>
</dbReference>
<evidence type="ECO:0008006" key="6">
    <source>
        <dbReference type="Google" id="ProtNLM"/>
    </source>
</evidence>
<organism evidence="5">
    <name type="scientific">Prunus dulcis</name>
    <name type="common">Almond</name>
    <name type="synonym">Amygdalus dulcis</name>
    <dbReference type="NCBI Taxonomy" id="3755"/>
    <lineage>
        <taxon>Eukaryota</taxon>
        <taxon>Viridiplantae</taxon>
        <taxon>Streptophyta</taxon>
        <taxon>Embryophyta</taxon>
        <taxon>Tracheophyta</taxon>
        <taxon>Spermatophyta</taxon>
        <taxon>Magnoliopsida</taxon>
        <taxon>eudicotyledons</taxon>
        <taxon>Gunneridae</taxon>
        <taxon>Pentapetalae</taxon>
        <taxon>rosids</taxon>
        <taxon>fabids</taxon>
        <taxon>Rosales</taxon>
        <taxon>Rosaceae</taxon>
        <taxon>Amygdaloideae</taxon>
        <taxon>Amygdaleae</taxon>
        <taxon>Prunus</taxon>
    </lineage>
</organism>
<evidence type="ECO:0000256" key="1">
    <source>
        <dbReference type="PROSITE-ProRule" id="PRU00047"/>
    </source>
</evidence>
<feature type="region of interest" description="Disordered" evidence="2">
    <location>
        <begin position="180"/>
        <end position="210"/>
    </location>
</feature>
<dbReference type="GO" id="GO:0008270">
    <property type="term" value="F:zinc ion binding"/>
    <property type="evidence" value="ECO:0007669"/>
    <property type="project" value="UniProtKB-KW"/>
</dbReference>
<dbReference type="AlphaFoldDB" id="A0A5H2XLM1"/>
<dbReference type="InterPro" id="IPR001584">
    <property type="entry name" value="Integrase_cat-core"/>
</dbReference>
<dbReference type="GO" id="GO:0015074">
    <property type="term" value="P:DNA integration"/>
    <property type="evidence" value="ECO:0007669"/>
    <property type="project" value="InterPro"/>
</dbReference>
<evidence type="ECO:0000259" key="3">
    <source>
        <dbReference type="PROSITE" id="PS50158"/>
    </source>
</evidence>
<dbReference type="PROSITE" id="PS50994">
    <property type="entry name" value="INTEGRASE"/>
    <property type="match status" value="1"/>
</dbReference>
<evidence type="ECO:0000256" key="2">
    <source>
        <dbReference type="SAM" id="MobiDB-lite"/>
    </source>
</evidence>
<dbReference type="InterPro" id="IPR043502">
    <property type="entry name" value="DNA/RNA_pol_sf"/>
</dbReference>
<dbReference type="SUPFAM" id="SSF56672">
    <property type="entry name" value="DNA/RNA polymerases"/>
    <property type="match status" value="1"/>
</dbReference>
<accession>A0A5H2XLM1</accession>
<dbReference type="Pfam" id="PF07727">
    <property type="entry name" value="RVT_2"/>
    <property type="match status" value="2"/>
</dbReference>
<dbReference type="InterPro" id="IPR057670">
    <property type="entry name" value="SH3_retrovirus"/>
</dbReference>
<proteinExistence type="predicted"/>
<keyword evidence="1" id="KW-0863">Zinc-finger</keyword>
<dbReference type="PANTHER" id="PTHR11439:SF455">
    <property type="entry name" value="RLK (RECEPTOR-LIKE PROTEIN KINASE) 8, PUTATIVE-RELATED"/>
    <property type="match status" value="1"/>
</dbReference>
<keyword evidence="1" id="KW-0862">Zinc</keyword>
<dbReference type="Pfam" id="PF14223">
    <property type="entry name" value="Retrotran_gag_2"/>
    <property type="match status" value="1"/>
</dbReference>
<dbReference type="SUPFAM" id="SSF53098">
    <property type="entry name" value="Ribonuclease H-like"/>
    <property type="match status" value="1"/>
</dbReference>
<dbReference type="Gene3D" id="3.30.420.10">
    <property type="entry name" value="Ribonuclease H-like superfamily/Ribonuclease H"/>
    <property type="match status" value="1"/>
</dbReference>
<dbReference type="InterPro" id="IPR001878">
    <property type="entry name" value="Znf_CCHC"/>
</dbReference>
<feature type="compositionally biased region" description="Gly residues" evidence="2">
    <location>
        <begin position="180"/>
        <end position="200"/>
    </location>
</feature>
<feature type="domain" description="CCHC-type" evidence="3">
    <location>
        <begin position="232"/>
        <end position="245"/>
    </location>
</feature>
<feature type="non-terminal residue" evidence="5">
    <location>
        <position position="1"/>
    </location>
</feature>
<dbReference type="PROSITE" id="PS50158">
    <property type="entry name" value="ZF_CCHC"/>
    <property type="match status" value="1"/>
</dbReference>
<dbReference type="GO" id="GO:0003676">
    <property type="term" value="F:nucleic acid binding"/>
    <property type="evidence" value="ECO:0007669"/>
    <property type="project" value="InterPro"/>
</dbReference>
<reference evidence="5" key="1">
    <citation type="journal article" date="2019" name="Science">
        <title>Mutation of a bHLH transcription factor allowed almond domestication.</title>
        <authorList>
            <person name="Sanchez-Perez R."/>
            <person name="Pavan S."/>
            <person name="Mazzeo R."/>
            <person name="Moldovan C."/>
            <person name="Aiese Cigliano R."/>
            <person name="Del Cueto J."/>
            <person name="Ricciardi F."/>
            <person name="Lotti C."/>
            <person name="Ricciardi L."/>
            <person name="Dicenta F."/>
            <person name="Lopez-Marques R.L."/>
            <person name="Lindberg Moller B."/>
        </authorList>
    </citation>
    <scope>NUCLEOTIDE SEQUENCE</scope>
</reference>
<protein>
    <recommendedName>
        <fullName evidence="6">Transposable element protein</fullName>
    </recommendedName>
</protein>
<name>A0A5H2XLM1_PRUDU</name>
<sequence>ILPILRSRDLMGYVDGTIVCPSQQLSGSTTTSPAYTTWVPYDQMILSWINGSLTPSVLSVVASKRTSRATWEALEQRYASTSQNRILFLQNELIQTKKGDLSIADYLDKMNAISDNLALVGKLWEMTVNAAQARDTPITYHMLEALLLTIERRMTEQAAPLVEAASVNAFVTARGRGGQFRGNGRGTVPAGRGGTAGCGGVNPRPNPYNNNVRPNYANNGERFNGAGERITCQICGKQGHPALDCYQRMNTAYEGRVPAKKLTAIATSPITLNRQTNGSGYLILVPMHMSLQIFRTDLKTRKTLFHGRCENGLYPFSGGGGQFNYPISVCVGIRVSAQKWHSRLGHPTSSTVKFLISNKKVPVLGASNVENMFNTSIKTLQCDEAEEYKSHVFQNYLASHGILQRFSCPKHPEQNGIAERKHRHIVESSYSLNHQGYKCLDLSTRRIYLSRHVLFDEDTFPFKELTSSLDSVGTTANPLSPSRLSLHQPNTIASDIPNPTNLPSILALLDPLATANPMPLQISRPTISSSHEQEAVPVPELNQSLPTDTHGALQAFKQHEWRNAMVQRTTALWYLETCSYHPQMNLLPNKWVFKLKQRADGSIERYKARLVANGFHQKPGIDYTETFSPVVKHSTIRLVLSLAVSKRWPIRQLDVHNAFLHGFLMRIGIYLILLIYVDDILLTGNSSRQMGCLIKKLGTLFSMKDLGPLHYFLGVEVQYMNDQMHLSQAKYALDLLKRTNFLDAKPISTPVPCGQKFMCEPHESQTCIGYLITITRPDLSYAVNQVCQFMHSPTTTHWTVVKMILRYVKATYNHGLLYKPGLSHLTAFSDADYAGNPDTRHSTGGFCIYFGSNLVSWSSKKHKTVSRSSSEAEYRQLAYTAAELSWLKSLFRDLKLHLVCPTIWCDNISSIVLASNPVFHSRTKHLELITIMFVKSFQAFSGFPPVSLRGYVRPSPTLPTVSRVCDQVNLLSTKKTTHENVVFPPSNFHIGSTSVQAANMHNEIPATMNMLTPYANL</sequence>
<evidence type="ECO:0000259" key="4">
    <source>
        <dbReference type="PROSITE" id="PS50994"/>
    </source>
</evidence>
<dbReference type="InterPro" id="IPR012337">
    <property type="entry name" value="RNaseH-like_sf"/>
</dbReference>